<evidence type="ECO:0000313" key="2">
    <source>
        <dbReference type="Proteomes" id="UP000005939"/>
    </source>
</evidence>
<accession>G6F1J8</accession>
<name>G6F1J8_9PROT</name>
<reference evidence="1 2" key="1">
    <citation type="submission" date="2011-10" db="EMBL/GenBank/DDBJ databases">
        <title>Genome Sequence of Commensalibacter intestini A911, isolated from Drosophila gut.</title>
        <authorList>
            <person name="Lee W.-J."/>
            <person name="Kim E.-K."/>
        </authorList>
    </citation>
    <scope>NUCLEOTIDE SEQUENCE [LARGE SCALE GENOMIC DNA]</scope>
    <source>
        <strain evidence="1 2">A911</strain>
    </source>
</reference>
<dbReference type="Proteomes" id="UP000005939">
    <property type="component" value="Unassembled WGS sequence"/>
</dbReference>
<evidence type="ECO:0008006" key="3">
    <source>
        <dbReference type="Google" id="ProtNLM"/>
    </source>
</evidence>
<proteinExistence type="predicted"/>
<dbReference type="AlphaFoldDB" id="G6F1J8"/>
<dbReference type="EMBL" id="AGFR01000009">
    <property type="protein sequence ID" value="EHD13302.1"/>
    <property type="molecule type" value="Genomic_DNA"/>
</dbReference>
<organism evidence="1 2">
    <name type="scientific">Commensalibacter intestini A911</name>
    <dbReference type="NCBI Taxonomy" id="1088868"/>
    <lineage>
        <taxon>Bacteria</taxon>
        <taxon>Pseudomonadati</taxon>
        <taxon>Pseudomonadota</taxon>
        <taxon>Alphaproteobacteria</taxon>
        <taxon>Acetobacterales</taxon>
        <taxon>Acetobacteraceae</taxon>
    </lineage>
</organism>
<sequence length="322" mass="37074">MELVLKMQNTSQVNKIIAFLKTHPDQRYTSREIAEALIALYPEFYAQKRQNSNQEFASDAAFVNQVVSEIGARATIIIKKHPAIEIQDQPRPRKYWFSSKKRDTVSDVLEENIAEVDSSIELETKSKPEIHLEKEMYPLLQQYLKEIGLISKRLDEKKSKNSKGRNGNEWLHPDIVAMQAIPHQWNHIVQTCVQAGGGDMVHLWSFEVKKKITMSSVRESFFQTVSNSSWANYGYLVCASIEGDDTQEELRMLSALHGIGVMILNTENLSESNILIPAKFREKPDWRSINRLVVENKDMADFIQYVASYYKSGWLSKPQYNL</sequence>
<dbReference type="eggNOG" id="COG2958">
    <property type="taxonomic scope" value="Bacteria"/>
</dbReference>
<evidence type="ECO:0000313" key="1">
    <source>
        <dbReference type="EMBL" id="EHD13302.1"/>
    </source>
</evidence>
<gene>
    <name evidence="1" type="ORF">CIN_14940</name>
</gene>
<comment type="caution">
    <text evidence="1">The sequence shown here is derived from an EMBL/GenBank/DDBJ whole genome shotgun (WGS) entry which is preliminary data.</text>
</comment>
<protein>
    <recommendedName>
        <fullName evidence="3">HrgA protein</fullName>
    </recommendedName>
</protein>
<dbReference type="PATRIC" id="fig|1088868.3.peg.1503"/>